<protein>
    <submittedName>
        <fullName evidence="1">Uncharacterized protein</fullName>
    </submittedName>
</protein>
<evidence type="ECO:0000313" key="1">
    <source>
        <dbReference type="EMBL" id="MBA4603043.1"/>
    </source>
</evidence>
<name>A0A7W1XTR2_9BACL</name>
<dbReference type="Proteomes" id="UP000538292">
    <property type="component" value="Unassembled WGS sequence"/>
</dbReference>
<organism evidence="1 2">
    <name type="scientific">Thermoactinomyces mirandus</name>
    <dbReference type="NCBI Taxonomy" id="2756294"/>
    <lineage>
        <taxon>Bacteria</taxon>
        <taxon>Bacillati</taxon>
        <taxon>Bacillota</taxon>
        <taxon>Bacilli</taxon>
        <taxon>Bacillales</taxon>
        <taxon>Thermoactinomycetaceae</taxon>
        <taxon>Thermoactinomyces</taxon>
    </lineage>
</organism>
<proteinExistence type="predicted"/>
<dbReference type="AlphaFoldDB" id="A0A7W1XTR2"/>
<sequence>MEREEKRFNHMSDYLEQERGFEFQLLYNGVNKKFRERAGYIKDYNFYITDKLQKTVLDGADQIHSEVLDRLTKKKDKLY</sequence>
<gene>
    <name evidence="1" type="ORF">H2C83_12085</name>
</gene>
<reference evidence="1 2" key="1">
    <citation type="submission" date="2020-07" db="EMBL/GenBank/DDBJ databases">
        <title>Thermoactinomyces phylogeny.</title>
        <authorList>
            <person name="Dunlap C."/>
        </authorList>
    </citation>
    <scope>NUCLEOTIDE SEQUENCE [LARGE SCALE GENOMIC DNA]</scope>
    <source>
        <strain evidence="1 2">AMNI-1</strain>
    </source>
</reference>
<evidence type="ECO:0000313" key="2">
    <source>
        <dbReference type="Proteomes" id="UP000538292"/>
    </source>
</evidence>
<dbReference type="EMBL" id="JACEOL010000038">
    <property type="protein sequence ID" value="MBA4603043.1"/>
    <property type="molecule type" value="Genomic_DNA"/>
</dbReference>
<accession>A0A7W1XTR2</accession>
<comment type="caution">
    <text evidence="1">The sequence shown here is derived from an EMBL/GenBank/DDBJ whole genome shotgun (WGS) entry which is preliminary data.</text>
</comment>
<keyword evidence="2" id="KW-1185">Reference proteome</keyword>